<evidence type="ECO:0000313" key="1">
    <source>
        <dbReference type="EMBL" id="MWG34804.1"/>
    </source>
</evidence>
<accession>A0A6B0GJ48</accession>
<organism evidence="1 2">
    <name type="scientific">Halomarina oriensis</name>
    <dbReference type="NCBI Taxonomy" id="671145"/>
    <lineage>
        <taxon>Archaea</taxon>
        <taxon>Methanobacteriati</taxon>
        <taxon>Methanobacteriota</taxon>
        <taxon>Stenosarchaea group</taxon>
        <taxon>Halobacteria</taxon>
        <taxon>Halobacteriales</taxon>
        <taxon>Natronomonadaceae</taxon>
        <taxon>Halomarina</taxon>
    </lineage>
</organism>
<evidence type="ECO:0000313" key="2">
    <source>
        <dbReference type="Proteomes" id="UP000451471"/>
    </source>
</evidence>
<sequence length="63" mass="7118">MTHETQKTQTDYRTEVEAQLAEHVLVRALCRSRTDPDSARDAIATAVADGQLVEEGERYRVKT</sequence>
<protein>
    <submittedName>
        <fullName evidence="1">Uncharacterized protein</fullName>
    </submittedName>
</protein>
<proteinExistence type="predicted"/>
<dbReference type="EMBL" id="WSZK01000015">
    <property type="protein sequence ID" value="MWG34804.1"/>
    <property type="molecule type" value="Genomic_DNA"/>
</dbReference>
<dbReference type="RefSeq" id="WP_158204442.1">
    <property type="nucleotide sequence ID" value="NZ_WSZK01000015.1"/>
</dbReference>
<name>A0A6B0GJ48_9EURY</name>
<dbReference type="AlphaFoldDB" id="A0A6B0GJ48"/>
<reference evidence="1 2" key="1">
    <citation type="submission" date="2019-12" db="EMBL/GenBank/DDBJ databases">
        <title>Halocatena pleomorpha gen. nov. sp. nov., an extremely halophilic archaeon of family Halobacteriaceae isolated from saltpan soil.</title>
        <authorList>
            <person name="Pal Y."/>
            <person name="Verma A."/>
            <person name="Krishnamurthi S."/>
            <person name="Kumar P."/>
        </authorList>
    </citation>
    <scope>NUCLEOTIDE SEQUENCE [LARGE SCALE GENOMIC DNA]</scope>
    <source>
        <strain evidence="1 2">JCM 16495</strain>
    </source>
</reference>
<keyword evidence="2" id="KW-1185">Reference proteome</keyword>
<comment type="caution">
    <text evidence="1">The sequence shown here is derived from an EMBL/GenBank/DDBJ whole genome shotgun (WGS) entry which is preliminary data.</text>
</comment>
<gene>
    <name evidence="1" type="ORF">GQS65_09920</name>
</gene>
<dbReference type="Proteomes" id="UP000451471">
    <property type="component" value="Unassembled WGS sequence"/>
</dbReference>